<feature type="compositionally biased region" description="Basic and acidic residues" evidence="1">
    <location>
        <begin position="357"/>
        <end position="375"/>
    </location>
</feature>
<feature type="compositionally biased region" description="Low complexity" evidence="1">
    <location>
        <begin position="78"/>
        <end position="99"/>
    </location>
</feature>
<feature type="compositionally biased region" description="Basic and acidic residues" evidence="1">
    <location>
        <begin position="309"/>
        <end position="323"/>
    </location>
</feature>
<feature type="domain" description="CobW C-terminal" evidence="3">
    <location>
        <begin position="411"/>
        <end position="566"/>
    </location>
</feature>
<dbReference type="SUPFAM" id="SSF90002">
    <property type="entry name" value="Hypothetical protein YjiA, C-terminal domain"/>
    <property type="match status" value="1"/>
</dbReference>
<accession>D8LFI3</accession>
<dbReference type="Gene3D" id="3.40.50.300">
    <property type="entry name" value="P-loop containing nucleotide triphosphate hydrolases"/>
    <property type="match status" value="1"/>
</dbReference>
<dbReference type="Pfam" id="PF07683">
    <property type="entry name" value="CobW_C"/>
    <property type="match status" value="1"/>
</dbReference>
<feature type="region of interest" description="Disordered" evidence="1">
    <location>
        <begin position="28"/>
        <end position="112"/>
    </location>
</feature>
<sequence length="598" mass="63642">MARVWLPLALSCQLGCVDGFFVGPLPGRTNSSPVHRHQSSAIVTSGTHRAPWATAGPILTLSGGGPRGSPAEATAVGSSSPTRSSSSLEAAASSAETTSQLEQDEEGGSDDRVPVTLISGFLGAGKTSLLQSLLKNRQGIRIGMVVNDMAEVNVDAKLVRDDPNAQGADSDTVELQNGCICCSMSEELFVSINHLVERAEARGAPYDHIVIESSGISEPKSVRSTFQDAESYGVLLMQKILMALNPHARVIGCTYGNVGIHDVLGVMDGQGVADSGTIDDHKDSMTALENNAEAAAAAAAAEASAVDVGHSHAHAEEHTHSEDNDTIPESGCGSCHSEEEAKDEDDGVEVASSCGGHSHEHKEHEHEGEKGHDSDCSSECSEEGHGHDHSHSHGHKAIGDGTTTAAKRFGIDNFVYRQRRPFNPERLAELLKSMPSSSNLALKGVASGADDSAKAADGASSSTSDSEALRMALRKVVRSKGFMWLAFSDKAAMYWSHAGASFEVLCLGRWWDSLERELWPPGSAEAVMEDFEGKYGDRRQELVFIGMGMCEESTRGPIVKALDGCLLTDEEMEVYESVRETADELPEAFPSPLRVRFT</sequence>
<dbReference type="InterPro" id="IPR027417">
    <property type="entry name" value="P-loop_NTPase"/>
</dbReference>
<evidence type="ECO:0000256" key="2">
    <source>
        <dbReference type="SAM" id="SignalP"/>
    </source>
</evidence>
<dbReference type="Proteomes" id="UP000002630">
    <property type="component" value="Unassembled WGS sequence"/>
</dbReference>
<evidence type="ECO:0000259" key="3">
    <source>
        <dbReference type="SMART" id="SM00833"/>
    </source>
</evidence>
<dbReference type="SUPFAM" id="SSF52540">
    <property type="entry name" value="P-loop containing nucleoside triphosphate hydrolases"/>
    <property type="match status" value="1"/>
</dbReference>
<dbReference type="OrthoDB" id="272672at2759"/>
<evidence type="ECO:0000256" key="1">
    <source>
        <dbReference type="SAM" id="MobiDB-lite"/>
    </source>
</evidence>
<organism evidence="4 5">
    <name type="scientific">Ectocarpus siliculosus</name>
    <name type="common">Brown alga</name>
    <name type="synonym">Conferva siliculosa</name>
    <dbReference type="NCBI Taxonomy" id="2880"/>
    <lineage>
        <taxon>Eukaryota</taxon>
        <taxon>Sar</taxon>
        <taxon>Stramenopiles</taxon>
        <taxon>Ochrophyta</taxon>
        <taxon>PX clade</taxon>
        <taxon>Phaeophyceae</taxon>
        <taxon>Ectocarpales</taxon>
        <taxon>Ectocarpaceae</taxon>
        <taxon>Ectocarpus</taxon>
    </lineage>
</organism>
<dbReference type="Pfam" id="PF02492">
    <property type="entry name" value="cobW"/>
    <property type="match status" value="1"/>
</dbReference>
<feature type="signal peptide" evidence="2">
    <location>
        <begin position="1"/>
        <end position="19"/>
    </location>
</feature>
<feature type="compositionally biased region" description="Polar residues" evidence="1">
    <location>
        <begin position="28"/>
        <end position="47"/>
    </location>
</feature>
<evidence type="ECO:0000313" key="4">
    <source>
        <dbReference type="EMBL" id="CBN79903.1"/>
    </source>
</evidence>
<feature type="chain" id="PRO_5003117137" description="CobW C-terminal domain-containing protein" evidence="2">
    <location>
        <begin position="20"/>
        <end position="598"/>
    </location>
</feature>
<reference evidence="4 5" key="1">
    <citation type="journal article" date="2010" name="Nature">
        <title>The Ectocarpus genome and the independent evolution of multicellularity in brown algae.</title>
        <authorList>
            <person name="Cock J.M."/>
            <person name="Sterck L."/>
            <person name="Rouze P."/>
            <person name="Scornet D."/>
            <person name="Allen A.E."/>
            <person name="Amoutzias G."/>
            <person name="Anthouard V."/>
            <person name="Artiguenave F."/>
            <person name="Aury J.M."/>
            <person name="Badger J.H."/>
            <person name="Beszteri B."/>
            <person name="Billiau K."/>
            <person name="Bonnet E."/>
            <person name="Bothwell J.H."/>
            <person name="Bowler C."/>
            <person name="Boyen C."/>
            <person name="Brownlee C."/>
            <person name="Carrano C.J."/>
            <person name="Charrier B."/>
            <person name="Cho G.Y."/>
            <person name="Coelho S.M."/>
            <person name="Collen J."/>
            <person name="Corre E."/>
            <person name="Da Silva C."/>
            <person name="Delage L."/>
            <person name="Delaroque N."/>
            <person name="Dittami S.M."/>
            <person name="Doulbeau S."/>
            <person name="Elias M."/>
            <person name="Farnham G."/>
            <person name="Gachon C.M."/>
            <person name="Gschloessl B."/>
            <person name="Heesch S."/>
            <person name="Jabbari K."/>
            <person name="Jubin C."/>
            <person name="Kawai H."/>
            <person name="Kimura K."/>
            <person name="Kloareg B."/>
            <person name="Kupper F.C."/>
            <person name="Lang D."/>
            <person name="Le Bail A."/>
            <person name="Leblanc C."/>
            <person name="Lerouge P."/>
            <person name="Lohr M."/>
            <person name="Lopez P.J."/>
            <person name="Martens C."/>
            <person name="Maumus F."/>
            <person name="Michel G."/>
            <person name="Miranda-Saavedra D."/>
            <person name="Morales J."/>
            <person name="Moreau H."/>
            <person name="Motomura T."/>
            <person name="Nagasato C."/>
            <person name="Napoli C.A."/>
            <person name="Nelson D.R."/>
            <person name="Nyvall-Collen P."/>
            <person name="Peters A.F."/>
            <person name="Pommier C."/>
            <person name="Potin P."/>
            <person name="Poulain J."/>
            <person name="Quesneville H."/>
            <person name="Read B."/>
            <person name="Rensing S.A."/>
            <person name="Ritter A."/>
            <person name="Rousvoal S."/>
            <person name="Samanta M."/>
            <person name="Samson G."/>
            <person name="Schroeder D.C."/>
            <person name="Segurens B."/>
            <person name="Strittmatter M."/>
            <person name="Tonon T."/>
            <person name="Tregear J.W."/>
            <person name="Valentin K."/>
            <person name="von Dassow P."/>
            <person name="Yamagishi T."/>
            <person name="Van de Peer Y."/>
            <person name="Wincker P."/>
        </authorList>
    </citation>
    <scope>NUCLEOTIDE SEQUENCE [LARGE SCALE GENOMIC DNA]</scope>
    <source>
        <strain evidence="5">Ec32 / CCAP1310/4</strain>
    </source>
</reference>
<evidence type="ECO:0000313" key="5">
    <source>
        <dbReference type="Proteomes" id="UP000002630"/>
    </source>
</evidence>
<dbReference type="STRING" id="2880.D8LFI3"/>
<dbReference type="CDD" id="cd03112">
    <property type="entry name" value="CobW-like"/>
    <property type="match status" value="1"/>
</dbReference>
<dbReference type="InterPro" id="IPR011629">
    <property type="entry name" value="CobW-like_C"/>
</dbReference>
<dbReference type="InParanoid" id="D8LFI3"/>
<dbReference type="SMART" id="SM00833">
    <property type="entry name" value="CobW_C"/>
    <property type="match status" value="1"/>
</dbReference>
<proteinExistence type="predicted"/>
<dbReference type="EMBL" id="FN649760">
    <property type="protein sequence ID" value="CBN79903.1"/>
    <property type="molecule type" value="Genomic_DNA"/>
</dbReference>
<keyword evidence="5" id="KW-1185">Reference proteome</keyword>
<dbReference type="PANTHER" id="PTHR43603">
    <property type="entry name" value="COBW DOMAIN-CONTAINING PROTEIN DDB_G0274527"/>
    <property type="match status" value="1"/>
</dbReference>
<feature type="compositionally biased region" description="Basic and acidic residues" evidence="1">
    <location>
        <begin position="382"/>
        <end position="391"/>
    </location>
</feature>
<gene>
    <name evidence="4" type="ORF">Esi_0015_0065</name>
</gene>
<dbReference type="eggNOG" id="KOG2743">
    <property type="taxonomic scope" value="Eukaryota"/>
</dbReference>
<dbReference type="InterPro" id="IPR051927">
    <property type="entry name" value="Zn_Chap_cDPG_Synth"/>
</dbReference>
<name>D8LFI3_ECTSI</name>
<feature type="compositionally biased region" description="Low complexity" evidence="1">
    <location>
        <begin position="296"/>
        <end position="305"/>
    </location>
</feature>
<feature type="region of interest" description="Disordered" evidence="1">
    <location>
        <begin position="296"/>
        <end position="401"/>
    </location>
</feature>
<dbReference type="AlphaFoldDB" id="D8LFI3"/>
<keyword evidence="2" id="KW-0732">Signal</keyword>
<dbReference type="InterPro" id="IPR003495">
    <property type="entry name" value="CobW/HypB/UreG_nucleotide-bd"/>
</dbReference>
<dbReference type="PANTHER" id="PTHR43603:SF1">
    <property type="entry name" value="ZINC-REGULATED GTPASE METALLOPROTEIN ACTIVATOR 1"/>
    <property type="match status" value="1"/>
</dbReference>
<protein>
    <recommendedName>
        <fullName evidence="3">CobW C-terminal domain-containing protein</fullName>
    </recommendedName>
</protein>